<dbReference type="InterPro" id="IPR029060">
    <property type="entry name" value="PIN-like_dom_sf"/>
</dbReference>
<feature type="region of interest" description="Disordered" evidence="2">
    <location>
        <begin position="722"/>
        <end position="764"/>
    </location>
</feature>
<organism evidence="4 5">
    <name type="scientific">Trichogramma kaykai</name>
    <dbReference type="NCBI Taxonomy" id="54128"/>
    <lineage>
        <taxon>Eukaryota</taxon>
        <taxon>Metazoa</taxon>
        <taxon>Ecdysozoa</taxon>
        <taxon>Arthropoda</taxon>
        <taxon>Hexapoda</taxon>
        <taxon>Insecta</taxon>
        <taxon>Pterygota</taxon>
        <taxon>Neoptera</taxon>
        <taxon>Endopterygota</taxon>
        <taxon>Hymenoptera</taxon>
        <taxon>Apocrita</taxon>
        <taxon>Proctotrupomorpha</taxon>
        <taxon>Chalcidoidea</taxon>
        <taxon>Trichogrammatidae</taxon>
        <taxon>Trichogramma</taxon>
    </lineage>
</organism>
<dbReference type="SUPFAM" id="SSF88723">
    <property type="entry name" value="PIN domain-like"/>
    <property type="match status" value="1"/>
</dbReference>
<dbReference type="Proteomes" id="UP001627154">
    <property type="component" value="Unassembled WGS sequence"/>
</dbReference>
<dbReference type="InterPro" id="IPR006085">
    <property type="entry name" value="XPG_DNA_repair_N"/>
</dbReference>
<feature type="domain" description="XPG N-terminal" evidence="3">
    <location>
        <begin position="1"/>
        <end position="97"/>
    </location>
</feature>
<dbReference type="Gene3D" id="3.40.50.1010">
    <property type="entry name" value="5'-nuclease"/>
    <property type="match status" value="1"/>
</dbReference>
<dbReference type="PANTHER" id="PTHR15665:SF1">
    <property type="entry name" value="PROTEIN ASTEROID HOMOLOG 1"/>
    <property type="match status" value="1"/>
</dbReference>
<evidence type="ECO:0000259" key="3">
    <source>
        <dbReference type="Pfam" id="PF00752"/>
    </source>
</evidence>
<dbReference type="AlphaFoldDB" id="A0ABD2W827"/>
<dbReference type="InterPro" id="IPR026832">
    <property type="entry name" value="Asteroid"/>
</dbReference>
<dbReference type="EMBL" id="JBJJXI010000124">
    <property type="protein sequence ID" value="KAL3389023.1"/>
    <property type="molecule type" value="Genomic_DNA"/>
</dbReference>
<sequence length="764" mass="88125">MGIQGLWTYMNNADIHLINYHLHNTYLVIDGNSISSQLYSREAKGNECFGGDYDKFAYCVSKFFQELLDCKITPLILIDGGSEDKKMKTIVRRTHDRILSAYKMSPSHKVQTPVFPLLMKEVFKEVAAKKGIKCVQCLFEADEDIASVAKLLNCPILSFDSDFYIFDVMYIPFCTLDRGTCKAPNGGLMKTCKLFKPDNFIQRFPGMDKSVLPLAATLLGNDYIKRTTFKDFFLTLKLAKGSKRKYNVQQRRIEAVFKWLQNQTLDNAVAIILSKLDPKRRPKIVEIIEMIINGYLIASPRMLYSLGFSQDFIQEAINKVSMKPYKFSQDVFNLKIIQVSTDDDGSDLSFDEDDQESTPNDDLDMVPSTNENELRKRAPSWFIQEFQASEFPSYFIDIVMRHLYVCPVQIEDFSQATCIHISLKIIQVIFKLLASGNPDANGWQYITRSGFTKINTFQLMCNDEIFSCNLPKLEQLRNLPLTTRKEIIDNILGVNDELLKEFPPNWRLYIATIKFWSKEANTQFATKHHMHTLLFTMLFHIVDNKIGFIRSKNYLDKKYGSRLMNLKSNQKGQNLSLLKLDINMPVQIAQGLIDFDDCLCAFSFFLSNFSIDNAVLINPKKFHISVVHAFSLFQNCLRHTIHLNALLGYPYQSPKVSELLNGTLLYNVYKNFKTRTSVEDYIKSLLQHSTSLLQLYVSITQVMEKMCPEVFHSTVSTVVKKKKKNKRHTHDSNYEEEEQNVEMDFDNDEPYYDANNPYSMLGQS</sequence>
<comment type="caution">
    <text evidence="4">The sequence shown here is derived from an EMBL/GenBank/DDBJ whole genome shotgun (WGS) entry which is preliminary data.</text>
</comment>
<feature type="compositionally biased region" description="Acidic residues" evidence="2">
    <location>
        <begin position="734"/>
        <end position="751"/>
    </location>
</feature>
<evidence type="ECO:0000256" key="2">
    <source>
        <dbReference type="SAM" id="MobiDB-lite"/>
    </source>
</evidence>
<gene>
    <name evidence="4" type="ORF">TKK_015966</name>
</gene>
<reference evidence="4 5" key="1">
    <citation type="journal article" date="2024" name="bioRxiv">
        <title>A reference genome for Trichogramma kaykai: A tiny desert-dwelling parasitoid wasp with competing sex-ratio distorters.</title>
        <authorList>
            <person name="Culotta J."/>
            <person name="Lindsey A.R."/>
        </authorList>
    </citation>
    <scope>NUCLEOTIDE SEQUENCE [LARGE SCALE GENOMIC DNA]</scope>
    <source>
        <strain evidence="4 5">KSX58</strain>
    </source>
</reference>
<proteinExistence type="inferred from homology"/>
<dbReference type="Pfam" id="PF00752">
    <property type="entry name" value="XPG_N"/>
    <property type="match status" value="1"/>
</dbReference>
<feature type="compositionally biased region" description="Acidic residues" evidence="2">
    <location>
        <begin position="343"/>
        <end position="364"/>
    </location>
</feature>
<evidence type="ECO:0000256" key="1">
    <source>
        <dbReference type="ARBA" id="ARBA00007398"/>
    </source>
</evidence>
<keyword evidence="5" id="KW-1185">Reference proteome</keyword>
<comment type="similarity">
    <text evidence="1">Belongs to the asteroid family.</text>
</comment>
<accession>A0ABD2W827</accession>
<protein>
    <recommendedName>
        <fullName evidence="3">XPG N-terminal domain-containing protein</fullName>
    </recommendedName>
</protein>
<dbReference type="PANTHER" id="PTHR15665">
    <property type="entry name" value="ASTEROID PROTEIN"/>
    <property type="match status" value="1"/>
</dbReference>
<feature type="region of interest" description="Disordered" evidence="2">
    <location>
        <begin position="343"/>
        <end position="367"/>
    </location>
</feature>
<evidence type="ECO:0000313" key="4">
    <source>
        <dbReference type="EMBL" id="KAL3389023.1"/>
    </source>
</evidence>
<evidence type="ECO:0000313" key="5">
    <source>
        <dbReference type="Proteomes" id="UP001627154"/>
    </source>
</evidence>
<name>A0ABD2W827_9HYME</name>